<dbReference type="AlphaFoldDB" id="A0A4Y2FA81"/>
<sequence>MPGHWVPPPVIGRTPFGRSPAMAGEDYKDSGLSTRAIAAAVIQFPRMLRQSGVIKVSDYLNIVTDISLQKRICSLMALHSQRTTMYETKTHLPKGLYMLNLLKFSLKKPRIVCFHFHFHFSLMPSCTK</sequence>
<evidence type="ECO:0000313" key="2">
    <source>
        <dbReference type="Proteomes" id="UP000499080"/>
    </source>
</evidence>
<protein>
    <submittedName>
        <fullName evidence="1">Uncharacterized protein</fullName>
    </submittedName>
</protein>
<evidence type="ECO:0000313" key="1">
    <source>
        <dbReference type="EMBL" id="GBM36514.1"/>
    </source>
</evidence>
<proteinExistence type="predicted"/>
<keyword evidence="2" id="KW-1185">Reference proteome</keyword>
<name>A0A4Y2FA81_ARAVE</name>
<gene>
    <name evidence="1" type="ORF">AVEN_45996_1</name>
</gene>
<dbReference type="Proteomes" id="UP000499080">
    <property type="component" value="Unassembled WGS sequence"/>
</dbReference>
<reference evidence="1 2" key="1">
    <citation type="journal article" date="2019" name="Sci. Rep.">
        <title>Orb-weaving spider Araneus ventricosus genome elucidates the spidroin gene catalogue.</title>
        <authorList>
            <person name="Kono N."/>
            <person name="Nakamura H."/>
            <person name="Ohtoshi R."/>
            <person name="Moran D.A.P."/>
            <person name="Shinohara A."/>
            <person name="Yoshida Y."/>
            <person name="Fujiwara M."/>
            <person name="Mori M."/>
            <person name="Tomita M."/>
            <person name="Arakawa K."/>
        </authorList>
    </citation>
    <scope>NUCLEOTIDE SEQUENCE [LARGE SCALE GENOMIC DNA]</scope>
</reference>
<comment type="caution">
    <text evidence="1">The sequence shown here is derived from an EMBL/GenBank/DDBJ whole genome shotgun (WGS) entry which is preliminary data.</text>
</comment>
<accession>A0A4Y2FA81</accession>
<organism evidence="1 2">
    <name type="scientific">Araneus ventricosus</name>
    <name type="common">Orbweaver spider</name>
    <name type="synonym">Epeira ventricosa</name>
    <dbReference type="NCBI Taxonomy" id="182803"/>
    <lineage>
        <taxon>Eukaryota</taxon>
        <taxon>Metazoa</taxon>
        <taxon>Ecdysozoa</taxon>
        <taxon>Arthropoda</taxon>
        <taxon>Chelicerata</taxon>
        <taxon>Arachnida</taxon>
        <taxon>Araneae</taxon>
        <taxon>Araneomorphae</taxon>
        <taxon>Entelegynae</taxon>
        <taxon>Araneoidea</taxon>
        <taxon>Araneidae</taxon>
        <taxon>Araneus</taxon>
    </lineage>
</organism>
<dbReference type="EMBL" id="BGPR01000813">
    <property type="protein sequence ID" value="GBM36514.1"/>
    <property type="molecule type" value="Genomic_DNA"/>
</dbReference>